<dbReference type="RefSeq" id="WP_188744438.1">
    <property type="nucleotide sequence ID" value="NZ_BAABFW010000066.1"/>
</dbReference>
<feature type="compositionally biased region" description="Low complexity" evidence="1">
    <location>
        <begin position="193"/>
        <end position="211"/>
    </location>
</feature>
<reference evidence="4" key="1">
    <citation type="journal article" date="2014" name="Int. J. Syst. Evol. Microbiol.">
        <title>Complete genome sequence of Corynebacterium casei LMG S-19264T (=DSM 44701T), isolated from a smear-ripened cheese.</title>
        <authorList>
            <consortium name="US DOE Joint Genome Institute (JGI-PGF)"/>
            <person name="Walter F."/>
            <person name="Albersmeier A."/>
            <person name="Kalinowski J."/>
            <person name="Ruckert C."/>
        </authorList>
    </citation>
    <scope>NUCLEOTIDE SEQUENCE</scope>
    <source>
        <strain evidence="4">CGMCC 1.8984</strain>
    </source>
</reference>
<sequence length="273" mass="30251">MWRLFDPRVERFLIADEGEVVIDEVTKHWAAMVRPFLELLAVVPLLALIFWLPPVLYWIPLLGAPVLIVHALWRIIGVRMDRFVITNMRVFRVHGILSQHIATMPISRILDVSVLKPFIGRIFGFGHFIFESAAQDQGLREIRFVGDPNGRGLTIQRVIQRSGVRGTTVREPSRPTFLPRAATTGAMASVSLPPTSGDPGSQSGSPGPDAPFDQDSVRTGPIETVPPSASRNDTWPGAESVGVPPASFHPNRVWPRSRREQDIPEPPEDPDGT</sequence>
<feature type="transmembrane region" description="Helical" evidence="2">
    <location>
        <begin position="36"/>
        <end position="52"/>
    </location>
</feature>
<keyword evidence="2" id="KW-1133">Transmembrane helix</keyword>
<protein>
    <recommendedName>
        <fullName evidence="3">YdbS-like PH domain-containing protein</fullName>
    </recommendedName>
</protein>
<gene>
    <name evidence="4" type="ORF">GCM10011372_32320</name>
</gene>
<dbReference type="PANTHER" id="PTHR37938:SF1">
    <property type="entry name" value="BLL0215 PROTEIN"/>
    <property type="match status" value="1"/>
</dbReference>
<evidence type="ECO:0000259" key="3">
    <source>
        <dbReference type="Pfam" id="PF03703"/>
    </source>
</evidence>
<organism evidence="4 5">
    <name type="scientific">Agromyces bauzanensis</name>
    <dbReference type="NCBI Taxonomy" id="1308924"/>
    <lineage>
        <taxon>Bacteria</taxon>
        <taxon>Bacillati</taxon>
        <taxon>Actinomycetota</taxon>
        <taxon>Actinomycetes</taxon>
        <taxon>Micrococcales</taxon>
        <taxon>Microbacteriaceae</taxon>
        <taxon>Agromyces</taxon>
    </lineage>
</organism>
<feature type="compositionally biased region" description="Acidic residues" evidence="1">
    <location>
        <begin position="263"/>
        <end position="273"/>
    </location>
</feature>
<feature type="domain" description="YdbS-like PH" evidence="3">
    <location>
        <begin position="79"/>
        <end position="149"/>
    </location>
</feature>
<evidence type="ECO:0000256" key="2">
    <source>
        <dbReference type="SAM" id="Phobius"/>
    </source>
</evidence>
<dbReference type="Proteomes" id="UP000636956">
    <property type="component" value="Unassembled WGS sequence"/>
</dbReference>
<evidence type="ECO:0000313" key="5">
    <source>
        <dbReference type="Proteomes" id="UP000636956"/>
    </source>
</evidence>
<feature type="region of interest" description="Disordered" evidence="1">
    <location>
        <begin position="162"/>
        <end position="273"/>
    </location>
</feature>
<dbReference type="Pfam" id="PF03703">
    <property type="entry name" value="bPH_2"/>
    <property type="match status" value="1"/>
</dbReference>
<name>A0A917UWU1_9MICO</name>
<feature type="transmembrane region" description="Helical" evidence="2">
    <location>
        <begin position="58"/>
        <end position="76"/>
    </location>
</feature>
<reference evidence="4" key="2">
    <citation type="submission" date="2020-09" db="EMBL/GenBank/DDBJ databases">
        <authorList>
            <person name="Sun Q."/>
            <person name="Zhou Y."/>
        </authorList>
    </citation>
    <scope>NUCLEOTIDE SEQUENCE</scope>
    <source>
        <strain evidence="4">CGMCC 1.8984</strain>
    </source>
</reference>
<accession>A0A917UWU1</accession>
<evidence type="ECO:0000313" key="4">
    <source>
        <dbReference type="EMBL" id="GGJ91360.1"/>
    </source>
</evidence>
<dbReference type="InterPro" id="IPR005182">
    <property type="entry name" value="YdbS-like_PH"/>
</dbReference>
<comment type="caution">
    <text evidence="4">The sequence shown here is derived from an EMBL/GenBank/DDBJ whole genome shotgun (WGS) entry which is preliminary data.</text>
</comment>
<dbReference type="AlphaFoldDB" id="A0A917UWU1"/>
<keyword evidence="2" id="KW-0812">Transmembrane</keyword>
<keyword evidence="5" id="KW-1185">Reference proteome</keyword>
<keyword evidence="2" id="KW-0472">Membrane</keyword>
<dbReference type="PANTHER" id="PTHR37938">
    <property type="entry name" value="BLL0215 PROTEIN"/>
    <property type="match status" value="1"/>
</dbReference>
<dbReference type="EMBL" id="BMMD01000024">
    <property type="protein sequence ID" value="GGJ91360.1"/>
    <property type="molecule type" value="Genomic_DNA"/>
</dbReference>
<proteinExistence type="predicted"/>
<evidence type="ECO:0000256" key="1">
    <source>
        <dbReference type="SAM" id="MobiDB-lite"/>
    </source>
</evidence>